<evidence type="ECO:0000256" key="5">
    <source>
        <dbReference type="SAM" id="Phobius"/>
    </source>
</evidence>
<comment type="caution">
    <text evidence="7">The sequence shown here is derived from an EMBL/GenBank/DDBJ whole genome shotgun (WGS) entry which is preliminary data.</text>
</comment>
<dbReference type="OrthoDB" id="5141738at2759"/>
<reference evidence="7" key="1">
    <citation type="submission" date="2013-04" db="EMBL/GenBank/DDBJ databases">
        <authorList>
            <person name="Qu J."/>
            <person name="Murali S.C."/>
            <person name="Bandaranaike D."/>
            <person name="Bellair M."/>
            <person name="Blankenburg K."/>
            <person name="Chao H."/>
            <person name="Dinh H."/>
            <person name="Doddapaneni H."/>
            <person name="Downs B."/>
            <person name="Dugan-Rocha S."/>
            <person name="Elkadiri S."/>
            <person name="Gnanaolivu R.D."/>
            <person name="Hernandez B."/>
            <person name="Javaid M."/>
            <person name="Jayaseelan J.C."/>
            <person name="Lee S."/>
            <person name="Li M."/>
            <person name="Ming W."/>
            <person name="Munidasa M."/>
            <person name="Muniz J."/>
            <person name="Nguyen L."/>
            <person name="Ongeri F."/>
            <person name="Osuji N."/>
            <person name="Pu L.-L."/>
            <person name="Puazo M."/>
            <person name="Qu C."/>
            <person name="Quiroz J."/>
            <person name="Raj R."/>
            <person name="Weissenberger G."/>
            <person name="Xin Y."/>
            <person name="Zou X."/>
            <person name="Han Y."/>
            <person name="Richards S."/>
            <person name="Worley K."/>
            <person name="Muzny D."/>
            <person name="Gibbs R."/>
        </authorList>
    </citation>
    <scope>NUCLEOTIDE SEQUENCE</scope>
    <source>
        <strain evidence="7">Sampled in the wild</strain>
    </source>
</reference>
<feature type="transmembrane region" description="Helical" evidence="5">
    <location>
        <begin position="204"/>
        <end position="223"/>
    </location>
</feature>
<dbReference type="PROSITE" id="PS50850">
    <property type="entry name" value="MFS"/>
    <property type="match status" value="1"/>
</dbReference>
<dbReference type="SUPFAM" id="SSF103473">
    <property type="entry name" value="MFS general substrate transporter"/>
    <property type="match status" value="1"/>
</dbReference>
<dbReference type="Pfam" id="PF00083">
    <property type="entry name" value="Sugar_tr"/>
    <property type="match status" value="1"/>
</dbReference>
<feature type="transmembrane region" description="Helical" evidence="5">
    <location>
        <begin position="235"/>
        <end position="252"/>
    </location>
</feature>
<sequence length="316" mass="34582">MLADVKLIDESPRWLWSQGRTREAVAIVEKALKVNKFEASAFDVAHYVSKGKVNESKCVGEVQLSRTSAGLIDLLRTPNLRKKTLNVCLNWFANSLVYYGLSLNTGKLFGNPFLVLFLVGLVEWPSYATTVFLMDRTGRRSLISSLMILGGIACIVAAYIPQDTTAGSASATTIVMVGKFLIAGSFAIIYNYTAELFPTVVRNTAIGVGSMCARLSAALTPLITLLDSFDKKLPTTIFATISIVSGVLAMLLPETLHQPMPQTLEEGEHFGEGDNVCKSCFGYREEKISPADNEVVLVTSKDLKEPLKRPKRSYDV</sequence>
<feature type="domain" description="Major facilitator superfamily (MFS) profile" evidence="6">
    <location>
        <begin position="1"/>
        <end position="257"/>
    </location>
</feature>
<organism evidence="7 8">
    <name type="scientific">Ladona fulva</name>
    <name type="common">Scarce chaser dragonfly</name>
    <name type="synonym">Libellula fulva</name>
    <dbReference type="NCBI Taxonomy" id="123851"/>
    <lineage>
        <taxon>Eukaryota</taxon>
        <taxon>Metazoa</taxon>
        <taxon>Ecdysozoa</taxon>
        <taxon>Arthropoda</taxon>
        <taxon>Hexapoda</taxon>
        <taxon>Insecta</taxon>
        <taxon>Pterygota</taxon>
        <taxon>Palaeoptera</taxon>
        <taxon>Odonata</taxon>
        <taxon>Epiprocta</taxon>
        <taxon>Anisoptera</taxon>
        <taxon>Libelluloidea</taxon>
        <taxon>Libellulidae</taxon>
        <taxon>Ladona</taxon>
    </lineage>
</organism>
<evidence type="ECO:0000259" key="6">
    <source>
        <dbReference type="PROSITE" id="PS50850"/>
    </source>
</evidence>
<protein>
    <recommendedName>
        <fullName evidence="6">Major facilitator superfamily (MFS) profile domain-containing protein</fullName>
    </recommendedName>
</protein>
<accession>A0A8K0PAM6</accession>
<dbReference type="GO" id="GO:0022857">
    <property type="term" value="F:transmembrane transporter activity"/>
    <property type="evidence" value="ECO:0007669"/>
    <property type="project" value="InterPro"/>
</dbReference>
<evidence type="ECO:0000256" key="1">
    <source>
        <dbReference type="ARBA" id="ARBA00004141"/>
    </source>
</evidence>
<dbReference type="EMBL" id="KZ312412">
    <property type="protein sequence ID" value="KAG8240186.1"/>
    <property type="molecule type" value="Genomic_DNA"/>
</dbReference>
<keyword evidence="4 5" id="KW-0472">Membrane</keyword>
<dbReference type="Gene3D" id="1.20.1250.20">
    <property type="entry name" value="MFS general substrate transporter like domains"/>
    <property type="match status" value="1"/>
</dbReference>
<feature type="transmembrane region" description="Helical" evidence="5">
    <location>
        <begin position="141"/>
        <end position="160"/>
    </location>
</feature>
<keyword evidence="3 5" id="KW-1133">Transmembrane helix</keyword>
<dbReference type="InterPro" id="IPR005828">
    <property type="entry name" value="MFS_sugar_transport-like"/>
</dbReference>
<feature type="transmembrane region" description="Helical" evidence="5">
    <location>
        <begin position="172"/>
        <end position="192"/>
    </location>
</feature>
<reference evidence="7" key="2">
    <citation type="submission" date="2017-10" db="EMBL/GenBank/DDBJ databases">
        <title>Ladona fulva Genome sequencing and assembly.</title>
        <authorList>
            <person name="Murali S."/>
            <person name="Richards S."/>
            <person name="Bandaranaike D."/>
            <person name="Bellair M."/>
            <person name="Blankenburg K."/>
            <person name="Chao H."/>
            <person name="Dinh H."/>
            <person name="Doddapaneni H."/>
            <person name="Dugan-Rocha S."/>
            <person name="Elkadiri S."/>
            <person name="Gnanaolivu R."/>
            <person name="Hernandez B."/>
            <person name="Skinner E."/>
            <person name="Javaid M."/>
            <person name="Lee S."/>
            <person name="Li M."/>
            <person name="Ming W."/>
            <person name="Munidasa M."/>
            <person name="Muniz J."/>
            <person name="Nguyen L."/>
            <person name="Hughes D."/>
            <person name="Osuji N."/>
            <person name="Pu L.-L."/>
            <person name="Puazo M."/>
            <person name="Qu C."/>
            <person name="Quiroz J."/>
            <person name="Raj R."/>
            <person name="Weissenberger G."/>
            <person name="Xin Y."/>
            <person name="Zou X."/>
            <person name="Han Y."/>
            <person name="Worley K."/>
            <person name="Muzny D."/>
            <person name="Gibbs R."/>
        </authorList>
    </citation>
    <scope>NUCLEOTIDE SEQUENCE</scope>
    <source>
        <strain evidence="7">Sampled in the wild</strain>
    </source>
</reference>
<keyword evidence="2 5" id="KW-0812">Transmembrane</keyword>
<dbReference type="AlphaFoldDB" id="A0A8K0PAM6"/>
<dbReference type="GO" id="GO:0016020">
    <property type="term" value="C:membrane"/>
    <property type="evidence" value="ECO:0007669"/>
    <property type="project" value="UniProtKB-SubCell"/>
</dbReference>
<evidence type="ECO:0000256" key="4">
    <source>
        <dbReference type="ARBA" id="ARBA00023136"/>
    </source>
</evidence>
<dbReference type="Proteomes" id="UP000792457">
    <property type="component" value="Unassembled WGS sequence"/>
</dbReference>
<name>A0A8K0PAM6_LADFU</name>
<feature type="transmembrane region" description="Helical" evidence="5">
    <location>
        <begin position="113"/>
        <end position="134"/>
    </location>
</feature>
<evidence type="ECO:0000256" key="3">
    <source>
        <dbReference type="ARBA" id="ARBA00022989"/>
    </source>
</evidence>
<comment type="subcellular location">
    <subcellularLocation>
        <location evidence="1">Membrane</location>
        <topology evidence="1">Multi-pass membrane protein</topology>
    </subcellularLocation>
</comment>
<proteinExistence type="predicted"/>
<keyword evidence="8" id="KW-1185">Reference proteome</keyword>
<evidence type="ECO:0000256" key="2">
    <source>
        <dbReference type="ARBA" id="ARBA00022692"/>
    </source>
</evidence>
<dbReference type="InterPro" id="IPR036259">
    <property type="entry name" value="MFS_trans_sf"/>
</dbReference>
<dbReference type="InterPro" id="IPR020846">
    <property type="entry name" value="MFS_dom"/>
</dbReference>
<evidence type="ECO:0000313" key="8">
    <source>
        <dbReference type="Proteomes" id="UP000792457"/>
    </source>
</evidence>
<gene>
    <name evidence="7" type="ORF">J437_LFUL019173</name>
</gene>
<feature type="transmembrane region" description="Helical" evidence="5">
    <location>
        <begin position="84"/>
        <end position="101"/>
    </location>
</feature>
<dbReference type="PANTHER" id="PTHR24064">
    <property type="entry name" value="SOLUTE CARRIER FAMILY 22 MEMBER"/>
    <property type="match status" value="1"/>
</dbReference>
<evidence type="ECO:0000313" key="7">
    <source>
        <dbReference type="EMBL" id="KAG8240186.1"/>
    </source>
</evidence>